<dbReference type="InterPro" id="IPR002502">
    <property type="entry name" value="Amidase_domain"/>
</dbReference>
<dbReference type="PANTHER" id="PTHR30417:SF1">
    <property type="entry name" value="N-ACETYLMURAMOYL-L-ALANINE AMIDASE AMID"/>
    <property type="match status" value="1"/>
</dbReference>
<dbReference type="SUPFAM" id="SSF47090">
    <property type="entry name" value="PGBD-like"/>
    <property type="match status" value="1"/>
</dbReference>
<dbReference type="CDD" id="cd06583">
    <property type="entry name" value="PGRP"/>
    <property type="match status" value="1"/>
</dbReference>
<evidence type="ECO:0000313" key="6">
    <source>
        <dbReference type="EMBL" id="RFB06285.1"/>
    </source>
</evidence>
<protein>
    <recommendedName>
        <fullName evidence="2">N-acetylmuramoyl-L-alanine amidase</fullName>
        <ecNumber evidence="2">3.5.1.28</ecNumber>
    </recommendedName>
</protein>
<name>A0A371RLE6_9PROT</name>
<sequence length="231" mass="25550">MVQSPSPNHSDRQGTPVSLVVLHYTGMETGQEAIDRLRDQEAGVSAHYLIEEDGTVHAMVDEELRAHHAGLGFWAGINDVNSASIGIEIVNPGHYWGYRPFPVPQIDALIELMKDIYARRRLTPLAAIGHSDLAPDRKDDPGELFPWPRLAAEGLALAQWQKGEEPPAPDYEDALKMLAEIGYGVNLSHPIAPVLAFQRRFAPQLLAHGLTPKTRQAIRWVHGQVMRAKLG</sequence>
<gene>
    <name evidence="6" type="ORF">DX908_00360</name>
</gene>
<keyword evidence="7" id="KW-1185">Reference proteome</keyword>
<dbReference type="InParanoid" id="A0A371RLE6"/>
<dbReference type="Proteomes" id="UP000264589">
    <property type="component" value="Unassembled WGS sequence"/>
</dbReference>
<feature type="domain" description="N-acetylmuramoyl-L-alanine amidase" evidence="5">
    <location>
        <begin position="4"/>
        <end position="142"/>
    </location>
</feature>
<dbReference type="InterPro" id="IPR051206">
    <property type="entry name" value="NAMLAA_amidase_2"/>
</dbReference>
<evidence type="ECO:0000313" key="7">
    <source>
        <dbReference type="Proteomes" id="UP000264589"/>
    </source>
</evidence>
<dbReference type="GO" id="GO:0009254">
    <property type="term" value="P:peptidoglycan turnover"/>
    <property type="evidence" value="ECO:0007669"/>
    <property type="project" value="TreeGrafter"/>
</dbReference>
<evidence type="ECO:0000256" key="4">
    <source>
        <dbReference type="ARBA" id="ARBA00023316"/>
    </source>
</evidence>
<dbReference type="Gene3D" id="3.40.80.10">
    <property type="entry name" value="Peptidoglycan recognition protein-like"/>
    <property type="match status" value="1"/>
</dbReference>
<dbReference type="InterPro" id="IPR036365">
    <property type="entry name" value="PGBD-like_sf"/>
</dbReference>
<dbReference type="InterPro" id="IPR036505">
    <property type="entry name" value="Amidase/PGRP_sf"/>
</dbReference>
<dbReference type="EC" id="3.5.1.28" evidence="2"/>
<dbReference type="GO" id="GO:0008745">
    <property type="term" value="F:N-acetylmuramoyl-L-alanine amidase activity"/>
    <property type="evidence" value="ECO:0007669"/>
    <property type="project" value="UniProtKB-EC"/>
</dbReference>
<dbReference type="AlphaFoldDB" id="A0A371RLE6"/>
<dbReference type="EMBL" id="QUQO01000001">
    <property type="protein sequence ID" value="RFB06285.1"/>
    <property type="molecule type" value="Genomic_DNA"/>
</dbReference>
<keyword evidence="4" id="KW-0961">Cell wall biogenesis/degradation</keyword>
<proteinExistence type="predicted"/>
<comment type="caution">
    <text evidence="6">The sequence shown here is derived from an EMBL/GenBank/DDBJ whole genome shotgun (WGS) entry which is preliminary data.</text>
</comment>
<dbReference type="GO" id="GO:0071555">
    <property type="term" value="P:cell wall organization"/>
    <property type="evidence" value="ECO:0007669"/>
    <property type="project" value="UniProtKB-KW"/>
</dbReference>
<evidence type="ECO:0000256" key="2">
    <source>
        <dbReference type="ARBA" id="ARBA00011901"/>
    </source>
</evidence>
<reference evidence="6 7" key="1">
    <citation type="submission" date="2018-08" db="EMBL/GenBank/DDBJ databases">
        <title>Parvularcula sp. SM1705, isolated from surface water of the South Sea China.</title>
        <authorList>
            <person name="Sun L."/>
        </authorList>
    </citation>
    <scope>NUCLEOTIDE SEQUENCE [LARGE SCALE GENOMIC DNA]</scope>
    <source>
        <strain evidence="6 7">SM1705</strain>
    </source>
</reference>
<accession>A0A371RLE6</accession>
<evidence type="ECO:0000259" key="5">
    <source>
        <dbReference type="SMART" id="SM00644"/>
    </source>
</evidence>
<dbReference type="PANTHER" id="PTHR30417">
    <property type="entry name" value="N-ACETYLMURAMOYL-L-ALANINE AMIDASE AMID"/>
    <property type="match status" value="1"/>
</dbReference>
<organism evidence="6 7">
    <name type="scientific">Parvularcula marina</name>
    <dbReference type="NCBI Taxonomy" id="2292771"/>
    <lineage>
        <taxon>Bacteria</taxon>
        <taxon>Pseudomonadati</taxon>
        <taxon>Pseudomonadota</taxon>
        <taxon>Alphaproteobacteria</taxon>
        <taxon>Parvularculales</taxon>
        <taxon>Parvularculaceae</taxon>
        <taxon>Parvularcula</taxon>
    </lineage>
</organism>
<keyword evidence="3" id="KW-0378">Hydrolase</keyword>
<dbReference type="SMART" id="SM00644">
    <property type="entry name" value="Ami_2"/>
    <property type="match status" value="1"/>
</dbReference>
<dbReference type="Pfam" id="PF01510">
    <property type="entry name" value="Amidase_2"/>
    <property type="match status" value="1"/>
</dbReference>
<dbReference type="OrthoDB" id="9794842at2"/>
<dbReference type="GO" id="GO:0009253">
    <property type="term" value="P:peptidoglycan catabolic process"/>
    <property type="evidence" value="ECO:0007669"/>
    <property type="project" value="InterPro"/>
</dbReference>
<comment type="catalytic activity">
    <reaction evidence="1">
        <text>Hydrolyzes the link between N-acetylmuramoyl residues and L-amino acid residues in certain cell-wall glycopeptides.</text>
        <dbReference type="EC" id="3.5.1.28"/>
    </reaction>
</comment>
<dbReference type="GO" id="GO:0019867">
    <property type="term" value="C:outer membrane"/>
    <property type="evidence" value="ECO:0007669"/>
    <property type="project" value="TreeGrafter"/>
</dbReference>
<dbReference type="FunCoup" id="A0A371RLE6">
    <property type="interactions" value="7"/>
</dbReference>
<evidence type="ECO:0000256" key="3">
    <source>
        <dbReference type="ARBA" id="ARBA00022801"/>
    </source>
</evidence>
<dbReference type="SUPFAM" id="SSF55846">
    <property type="entry name" value="N-acetylmuramoyl-L-alanine amidase-like"/>
    <property type="match status" value="1"/>
</dbReference>
<evidence type="ECO:0000256" key="1">
    <source>
        <dbReference type="ARBA" id="ARBA00001561"/>
    </source>
</evidence>